<name>A0A1G9U9A4_9SPHI</name>
<keyword evidence="2" id="KW-1185">Reference proteome</keyword>
<dbReference type="RefSeq" id="WP_074607211.1">
    <property type="nucleotide sequence ID" value="NZ_FNGY01000004.1"/>
</dbReference>
<reference evidence="2" key="1">
    <citation type="submission" date="2016-10" db="EMBL/GenBank/DDBJ databases">
        <authorList>
            <person name="Varghese N."/>
            <person name="Submissions S."/>
        </authorList>
    </citation>
    <scope>NUCLEOTIDE SEQUENCE [LARGE SCALE GENOMIC DNA]</scope>
    <source>
        <strain evidence="2">DSM 19110</strain>
    </source>
</reference>
<evidence type="ECO:0000313" key="1">
    <source>
        <dbReference type="EMBL" id="SDM56510.1"/>
    </source>
</evidence>
<dbReference type="EMBL" id="FNGY01000004">
    <property type="protein sequence ID" value="SDM56510.1"/>
    <property type="molecule type" value="Genomic_DNA"/>
</dbReference>
<dbReference type="OrthoDB" id="9802385at2"/>
<dbReference type="Proteomes" id="UP000183200">
    <property type="component" value="Unassembled WGS sequence"/>
</dbReference>
<protein>
    <submittedName>
        <fullName evidence="1">Uncharacterized protein</fullName>
    </submittedName>
</protein>
<proteinExistence type="predicted"/>
<organism evidence="1 2">
    <name type="scientific">Pedobacter steynii</name>
    <dbReference type="NCBI Taxonomy" id="430522"/>
    <lineage>
        <taxon>Bacteria</taxon>
        <taxon>Pseudomonadati</taxon>
        <taxon>Bacteroidota</taxon>
        <taxon>Sphingobacteriia</taxon>
        <taxon>Sphingobacteriales</taxon>
        <taxon>Sphingobacteriaceae</taxon>
        <taxon>Pedobacter</taxon>
    </lineage>
</organism>
<gene>
    <name evidence="1" type="ORF">SAMN05421820_104106</name>
</gene>
<accession>A0A1G9U9A4</accession>
<evidence type="ECO:0000313" key="2">
    <source>
        <dbReference type="Proteomes" id="UP000183200"/>
    </source>
</evidence>
<sequence length="133" mass="15494">MGYHVIIPQSAGIAHHYVEDIRAFAYIDDITEAAIIYEAPESQCPKLLLEDPHAQKYVNHHYRLGIKTENLFKEQATQKKFIIVDIDQSREGFSQYKNGLDDDVKRGDFLIRNPNTEIEVKCRQLKDLVFWNT</sequence>
<dbReference type="AlphaFoldDB" id="A0A1G9U9A4"/>